<protein>
    <submittedName>
        <fullName evidence="3">ML domain-containing protein</fullName>
    </submittedName>
</protein>
<organism evidence="2 3">
    <name type="scientific">Parastrongyloides trichosuri</name>
    <name type="common">Possum-specific nematode worm</name>
    <dbReference type="NCBI Taxonomy" id="131310"/>
    <lineage>
        <taxon>Eukaryota</taxon>
        <taxon>Metazoa</taxon>
        <taxon>Ecdysozoa</taxon>
        <taxon>Nematoda</taxon>
        <taxon>Chromadorea</taxon>
        <taxon>Rhabditida</taxon>
        <taxon>Tylenchina</taxon>
        <taxon>Panagrolaimomorpha</taxon>
        <taxon>Strongyloidoidea</taxon>
        <taxon>Strongyloididae</taxon>
        <taxon>Parastrongyloides</taxon>
    </lineage>
</organism>
<keyword evidence="1" id="KW-0732">Signal</keyword>
<evidence type="ECO:0000313" key="3">
    <source>
        <dbReference type="WBParaSite" id="PTRK_0001638400.1"/>
    </source>
</evidence>
<evidence type="ECO:0000313" key="2">
    <source>
        <dbReference type="Proteomes" id="UP000038045"/>
    </source>
</evidence>
<dbReference type="STRING" id="131310.A0A0N5A431"/>
<reference evidence="3" key="1">
    <citation type="submission" date="2017-02" db="UniProtKB">
        <authorList>
            <consortium name="WormBaseParasite"/>
        </authorList>
    </citation>
    <scope>IDENTIFICATION</scope>
</reference>
<accession>A0A0N5A431</accession>
<dbReference type="PROSITE" id="PS51257">
    <property type="entry name" value="PROKAR_LIPOPROTEIN"/>
    <property type="match status" value="1"/>
</dbReference>
<dbReference type="Proteomes" id="UP000038045">
    <property type="component" value="Unplaced"/>
</dbReference>
<evidence type="ECO:0000256" key="1">
    <source>
        <dbReference type="SAM" id="SignalP"/>
    </source>
</evidence>
<dbReference type="AlphaFoldDB" id="A0A0N5A431"/>
<sequence>MYTKFVVLLVLVASAYACTDGKDNLVEVGDVSNGAYNAHFQNAEGMVYDSSNNPSCYKGEANLKLPGVLKLVSGTVVVKQSMNLINNVVAKLTLKKDSSILGKICDNGVSKNILIPNKDCTIALCNNALESPLCTLLEQAGSHDLSQIEKTMGITGTLALPSLPSSFKGIMKGKWEVGVSLVSNGVVVADIKLPSNEQFIYVDE</sequence>
<feature type="signal peptide" evidence="1">
    <location>
        <begin position="1"/>
        <end position="17"/>
    </location>
</feature>
<dbReference type="WBParaSite" id="PTRK_0001638400.1">
    <property type="protein sequence ID" value="PTRK_0001638400.1"/>
    <property type="gene ID" value="PTRK_0001638400"/>
</dbReference>
<feature type="chain" id="PRO_5005892651" evidence="1">
    <location>
        <begin position="18"/>
        <end position="204"/>
    </location>
</feature>
<name>A0A0N5A431_PARTI</name>
<keyword evidence="2" id="KW-1185">Reference proteome</keyword>
<proteinExistence type="predicted"/>